<feature type="transmembrane region" description="Helical" evidence="1">
    <location>
        <begin position="42"/>
        <end position="59"/>
    </location>
</feature>
<reference evidence="3" key="1">
    <citation type="journal article" date="2019" name="Int. J. Syst. Evol. Microbiol.">
        <title>The Global Catalogue of Microorganisms (GCM) 10K type strain sequencing project: providing services to taxonomists for standard genome sequencing and annotation.</title>
        <authorList>
            <consortium name="The Broad Institute Genomics Platform"/>
            <consortium name="The Broad Institute Genome Sequencing Center for Infectious Disease"/>
            <person name="Wu L."/>
            <person name="Ma J."/>
        </authorList>
    </citation>
    <scope>NUCLEOTIDE SEQUENCE [LARGE SCALE GENOMIC DNA]</scope>
    <source>
        <strain evidence="3">JCM 9458</strain>
    </source>
</reference>
<organism evidence="2 3">
    <name type="scientific">Cryptosporangium minutisporangium</name>
    <dbReference type="NCBI Taxonomy" id="113569"/>
    <lineage>
        <taxon>Bacteria</taxon>
        <taxon>Bacillati</taxon>
        <taxon>Actinomycetota</taxon>
        <taxon>Actinomycetes</taxon>
        <taxon>Cryptosporangiales</taxon>
        <taxon>Cryptosporangiaceae</taxon>
        <taxon>Cryptosporangium</taxon>
    </lineage>
</organism>
<gene>
    <name evidence="2" type="ORF">GCM10020369_07500</name>
</gene>
<keyword evidence="1" id="KW-0812">Transmembrane</keyword>
<evidence type="ECO:0000256" key="1">
    <source>
        <dbReference type="SAM" id="Phobius"/>
    </source>
</evidence>
<feature type="transmembrane region" description="Helical" evidence="1">
    <location>
        <begin position="105"/>
        <end position="124"/>
    </location>
</feature>
<evidence type="ECO:0000313" key="2">
    <source>
        <dbReference type="EMBL" id="GAA3383065.1"/>
    </source>
</evidence>
<dbReference type="EMBL" id="BAAAYN010000004">
    <property type="protein sequence ID" value="GAA3383065.1"/>
    <property type="molecule type" value="Genomic_DNA"/>
</dbReference>
<feature type="transmembrane region" description="Helical" evidence="1">
    <location>
        <begin position="65"/>
        <end position="84"/>
    </location>
</feature>
<keyword evidence="1" id="KW-1133">Transmembrane helix</keyword>
<keyword evidence="3" id="KW-1185">Reference proteome</keyword>
<evidence type="ECO:0000313" key="3">
    <source>
        <dbReference type="Proteomes" id="UP001501676"/>
    </source>
</evidence>
<comment type="caution">
    <text evidence="2">The sequence shown here is derived from an EMBL/GenBank/DDBJ whole genome shotgun (WGS) entry which is preliminary data.</text>
</comment>
<accession>A0ABP6SQN8</accession>
<keyword evidence="1" id="KW-0472">Membrane</keyword>
<name>A0ABP6SQN8_9ACTN</name>
<dbReference type="Proteomes" id="UP001501676">
    <property type="component" value="Unassembled WGS sequence"/>
</dbReference>
<sequence length="299" mass="31735">MSRRPRADDASDPAESDAGEDAYFAVRPEAAPRVLSGLRLSGLRTLLVVSAGVVVWALAGGDPRLRGALSVLGTGLITVCGWLARERRDALPPRLTLVGGDGLYALPYAYPAVVVGWVLLPTFFLGGVRDWIVGAVQPDSAWRMVLVVAATGTAAVLTVFGAVQAVSAWLGRPRPYAGLTPAGLVLGTPVGSVRVAWDRFGPEQPHYLHGTVAFPIYDRAAVRVRGFVAGSVLLPDRDGSGGQPLTVSARWNTNPRVVAVGVGRCRRDGALQRRLGTAAAHRSIWSAASSNRVENPWHW</sequence>
<protein>
    <submittedName>
        <fullName evidence="2">Uncharacterized protein</fullName>
    </submittedName>
</protein>
<dbReference type="RefSeq" id="WP_345726514.1">
    <property type="nucleotide sequence ID" value="NZ_BAAAYN010000004.1"/>
</dbReference>
<proteinExistence type="predicted"/>
<feature type="transmembrane region" description="Helical" evidence="1">
    <location>
        <begin position="144"/>
        <end position="170"/>
    </location>
</feature>